<feature type="transmembrane region" description="Helical" evidence="6">
    <location>
        <begin position="438"/>
        <end position="456"/>
    </location>
</feature>
<dbReference type="SMART" id="SM00849">
    <property type="entry name" value="Lactamase_B"/>
    <property type="match status" value="1"/>
</dbReference>
<dbReference type="InterPro" id="IPR004797">
    <property type="entry name" value="Competence_ComEC/Rec2"/>
</dbReference>
<feature type="transmembrane region" description="Helical" evidence="6">
    <location>
        <begin position="273"/>
        <end position="295"/>
    </location>
</feature>
<feature type="transmembrane region" description="Helical" evidence="6">
    <location>
        <begin position="348"/>
        <end position="367"/>
    </location>
</feature>
<evidence type="ECO:0000313" key="9">
    <source>
        <dbReference type="Proteomes" id="UP000194798"/>
    </source>
</evidence>
<feature type="transmembrane region" description="Helical" evidence="6">
    <location>
        <begin position="240"/>
        <end position="261"/>
    </location>
</feature>
<keyword evidence="2" id="KW-1003">Cell membrane</keyword>
<evidence type="ECO:0000256" key="2">
    <source>
        <dbReference type="ARBA" id="ARBA00022475"/>
    </source>
</evidence>
<name>A0A251XBR1_9GAMM</name>
<organism evidence="8 9">
    <name type="scientific">Thioflexithrix psekupsensis</name>
    <dbReference type="NCBI Taxonomy" id="1570016"/>
    <lineage>
        <taxon>Bacteria</taxon>
        <taxon>Pseudomonadati</taxon>
        <taxon>Pseudomonadota</taxon>
        <taxon>Gammaproteobacteria</taxon>
        <taxon>Thiotrichales</taxon>
        <taxon>Thioflexithrix</taxon>
    </lineage>
</organism>
<dbReference type="InterPro" id="IPR001279">
    <property type="entry name" value="Metallo-B-lactamas"/>
</dbReference>
<feature type="transmembrane region" description="Helical" evidence="6">
    <location>
        <begin position="54"/>
        <end position="71"/>
    </location>
</feature>
<keyword evidence="4 6" id="KW-1133">Transmembrane helix</keyword>
<proteinExistence type="predicted"/>
<evidence type="ECO:0000256" key="1">
    <source>
        <dbReference type="ARBA" id="ARBA00004651"/>
    </source>
</evidence>
<dbReference type="GO" id="GO:0030420">
    <property type="term" value="P:establishment of competence for transformation"/>
    <property type="evidence" value="ECO:0007669"/>
    <property type="project" value="InterPro"/>
</dbReference>
<evidence type="ECO:0000256" key="5">
    <source>
        <dbReference type="ARBA" id="ARBA00023136"/>
    </source>
</evidence>
<dbReference type="Pfam" id="PF00753">
    <property type="entry name" value="Lactamase_B"/>
    <property type="match status" value="1"/>
</dbReference>
<dbReference type="GO" id="GO:0005886">
    <property type="term" value="C:plasma membrane"/>
    <property type="evidence" value="ECO:0007669"/>
    <property type="project" value="UniProtKB-SubCell"/>
</dbReference>
<evidence type="ECO:0000313" key="8">
    <source>
        <dbReference type="EMBL" id="OUD15743.1"/>
    </source>
</evidence>
<dbReference type="EMBL" id="MSLT01000006">
    <property type="protein sequence ID" value="OUD15743.1"/>
    <property type="molecule type" value="Genomic_DNA"/>
</dbReference>
<dbReference type="InterPro" id="IPR025405">
    <property type="entry name" value="DUF4131"/>
</dbReference>
<evidence type="ECO:0000256" key="6">
    <source>
        <dbReference type="SAM" id="Phobius"/>
    </source>
</evidence>
<dbReference type="InterPro" id="IPR052159">
    <property type="entry name" value="Competence_DNA_uptake"/>
</dbReference>
<comment type="caution">
    <text evidence="8">The sequence shown here is derived from an EMBL/GenBank/DDBJ whole genome shotgun (WGS) entry which is preliminary data.</text>
</comment>
<dbReference type="Pfam" id="PF03772">
    <property type="entry name" value="Competence"/>
    <property type="match status" value="1"/>
</dbReference>
<feature type="transmembrane region" description="Helical" evidence="6">
    <location>
        <begin position="301"/>
        <end position="319"/>
    </location>
</feature>
<dbReference type="InterPro" id="IPR004477">
    <property type="entry name" value="ComEC_N"/>
</dbReference>
<dbReference type="AlphaFoldDB" id="A0A251XBR1"/>
<evidence type="ECO:0000256" key="4">
    <source>
        <dbReference type="ARBA" id="ARBA00022989"/>
    </source>
</evidence>
<gene>
    <name evidence="8" type="ORF">TPSD3_04330</name>
</gene>
<dbReference type="Proteomes" id="UP000194798">
    <property type="component" value="Unassembled WGS sequence"/>
</dbReference>
<comment type="subcellular location">
    <subcellularLocation>
        <location evidence="1">Cell membrane</location>
        <topology evidence="1">Multi-pass membrane protein</topology>
    </subcellularLocation>
</comment>
<feature type="domain" description="Metallo-beta-lactamase" evidence="7">
    <location>
        <begin position="530"/>
        <end position="694"/>
    </location>
</feature>
<keyword evidence="9" id="KW-1185">Reference proteome</keyword>
<dbReference type="PANTHER" id="PTHR30619:SF1">
    <property type="entry name" value="RECOMBINATION PROTEIN 2"/>
    <property type="match status" value="1"/>
</dbReference>
<dbReference type="NCBIfam" id="TIGR00361">
    <property type="entry name" value="ComEC_Rec2"/>
    <property type="match status" value="1"/>
</dbReference>
<dbReference type="InterPro" id="IPR035681">
    <property type="entry name" value="ComA-like_MBL"/>
</dbReference>
<dbReference type="PANTHER" id="PTHR30619">
    <property type="entry name" value="DNA INTERNALIZATION/COMPETENCE PROTEIN COMEC/REC2"/>
    <property type="match status" value="1"/>
</dbReference>
<accession>A0A251XBR1</accession>
<reference evidence="8 9" key="1">
    <citation type="submission" date="2016-12" db="EMBL/GenBank/DDBJ databases">
        <title>Thioflexothrix psekupsii D3 genome sequencing and assembly.</title>
        <authorList>
            <person name="Fomenkov A."/>
            <person name="Vincze T."/>
            <person name="Grabovich M."/>
            <person name="Anton B.P."/>
            <person name="Dubinina G."/>
            <person name="Orlova M."/>
            <person name="Belousova E."/>
            <person name="Roberts R.J."/>
        </authorList>
    </citation>
    <scope>NUCLEOTIDE SEQUENCE [LARGE SCALE GENOMIC DNA]</scope>
    <source>
        <strain evidence="8">D3</strain>
    </source>
</reference>
<dbReference type="Pfam" id="PF13567">
    <property type="entry name" value="DUF4131"/>
    <property type="match status" value="1"/>
</dbReference>
<feature type="transmembrane region" description="Helical" evidence="6">
    <location>
        <begin position="476"/>
        <end position="494"/>
    </location>
</feature>
<feature type="transmembrane region" description="Helical" evidence="6">
    <location>
        <begin position="387"/>
        <end position="406"/>
    </location>
</feature>
<keyword evidence="5 6" id="KW-0472">Membrane</keyword>
<protein>
    <submittedName>
        <fullName evidence="8">DNA internalization-related competence protein ComEC/Rec2</fullName>
    </submittedName>
</protein>
<evidence type="ECO:0000259" key="7">
    <source>
        <dbReference type="SMART" id="SM00849"/>
    </source>
</evidence>
<evidence type="ECO:0000256" key="3">
    <source>
        <dbReference type="ARBA" id="ARBA00022692"/>
    </source>
</evidence>
<feature type="transmembrane region" description="Helical" evidence="6">
    <location>
        <begin position="7"/>
        <end position="24"/>
    </location>
</feature>
<dbReference type="Gene3D" id="3.60.15.10">
    <property type="entry name" value="Ribonuclease Z/Hydroxyacylglutathione hydrolase-like"/>
    <property type="match status" value="1"/>
</dbReference>
<dbReference type="InterPro" id="IPR036866">
    <property type="entry name" value="RibonucZ/Hydroxyglut_hydro"/>
</dbReference>
<dbReference type="CDD" id="cd07731">
    <property type="entry name" value="ComA-like_MBL-fold"/>
    <property type="match status" value="1"/>
</dbReference>
<keyword evidence="3 6" id="KW-0812">Transmembrane</keyword>
<sequence>MSVKKLFMQRAILAFFLGVISGLYLPDLLAWPWIVILLGVGFLLCRYGRFSIPFYFILGLTYLTIQAHFLLSSELPPAWQSQDVVLRGHITDLPQQTELGWQFDFLPYQAHKQQQPFTAPQRVRLTWYGKNLPDLRPGQHWQLTVRLKRPRGLSNPAGWDYSASLLQQRIRATGYVRAAEAQPSTDVRFSIDKIRDHLKRVLWHSLGENDTASLFVALLLGERQFITATQWNTLQHTGTAHLMAISGLHISLVVFFVFYVVRYLWTLYPRLPLWIPAPKVAALLALLAAFFYALLAGWSIPTQRAFLMTGLLTLGYLFLRRWQGSQIFFVALLGVLLYDPFAPLSLGFWLSFSAVALLIYIHSGRIYTQKSMTWRGKIWLFSRSQMALMLGLAPLSLSFFGFISLSSFIANAIAIPTMMFYIPIVLFSGLITLIWSEVGLFLGAYSLYLLDALWWLLTQLESLTWSHWQGIRPSPWALGAAVVGVVVLLLPRAIGLRLVGILWLVPLFFVPHPDTPAFGHYWLSVLDVGQGLAVVVQTQHHVLVYDAGPQLRSGFNVGEQVVIPFLQQQRQQKVDRLVISHDDSDHSGGAIPLIRALRVAEVYHSGRVRYGDMPHHLCIRGDRWQWDGVHFEFLHPPAHGGGKDKNERSCVLKIHHAHGSTLLTGDIPARTEAILLRRAELKAALKADILIAPHHGSHNSSTLPFIRAVSPQWVLFSSGYLNQFHFPREEVITRYQSLPSVKLLNTAEQGALLLRINADGIHSQYTREQQRRFWHD</sequence>
<dbReference type="NCBIfam" id="TIGR00360">
    <property type="entry name" value="ComEC_N-term"/>
    <property type="match status" value="1"/>
</dbReference>
<dbReference type="SUPFAM" id="SSF56281">
    <property type="entry name" value="Metallo-hydrolase/oxidoreductase"/>
    <property type="match status" value="1"/>
</dbReference>
<feature type="transmembrane region" description="Helical" evidence="6">
    <location>
        <begin position="412"/>
        <end position="431"/>
    </location>
</feature>